<dbReference type="EMBL" id="NCKU01003473">
    <property type="protein sequence ID" value="RWS07455.1"/>
    <property type="molecule type" value="Genomic_DNA"/>
</dbReference>
<keyword evidence="10" id="KW-1185">Reference proteome</keyword>
<evidence type="ECO:0000256" key="1">
    <source>
        <dbReference type="ARBA" id="ARBA00004141"/>
    </source>
</evidence>
<evidence type="ECO:0000256" key="5">
    <source>
        <dbReference type="ARBA" id="ARBA00093776"/>
    </source>
</evidence>
<dbReference type="OrthoDB" id="6423876at2759"/>
<reference evidence="7" key="2">
    <citation type="submission" date="2018-11" db="EMBL/GenBank/DDBJ databases">
        <title>Trombidioid mite genomics.</title>
        <authorList>
            <person name="Dong X."/>
        </authorList>
    </citation>
    <scope>NUCLEOTIDE SEQUENCE</scope>
    <source>
        <strain evidence="7">UoL-WK</strain>
    </source>
</reference>
<feature type="transmembrane region" description="Helical" evidence="6">
    <location>
        <begin position="63"/>
        <end position="84"/>
    </location>
</feature>
<evidence type="ECO:0000256" key="6">
    <source>
        <dbReference type="SAM" id="Phobius"/>
    </source>
</evidence>
<dbReference type="InterPro" id="IPR059010">
    <property type="entry name" value="TMEM179-179B"/>
</dbReference>
<proteinExistence type="inferred from homology"/>
<dbReference type="EMBL" id="NCKU01000017">
    <property type="protein sequence ID" value="RWS17918.1"/>
    <property type="molecule type" value="Genomic_DNA"/>
</dbReference>
<accession>A0A3S5WGT1</accession>
<evidence type="ECO:0000313" key="8">
    <source>
        <dbReference type="EMBL" id="RWS17918.1"/>
    </source>
</evidence>
<comment type="caution">
    <text evidence="7">The sequence shown here is derived from an EMBL/GenBank/DDBJ whole genome shotgun (WGS) entry which is preliminary data.</text>
</comment>
<dbReference type="Pfam" id="PF26158">
    <property type="entry name" value="Claudin_TMEM179-179B"/>
    <property type="match status" value="1"/>
</dbReference>
<gene>
    <name evidence="8" type="ORF">B4U79_12468</name>
    <name evidence="9" type="ORF">B4U79_14074</name>
    <name evidence="7" type="ORF">B4U79_14165</name>
</gene>
<dbReference type="InterPro" id="IPR029673">
    <property type="entry name" value="TMEM179"/>
</dbReference>
<keyword evidence="3 6" id="KW-1133">Transmembrane helix</keyword>
<evidence type="ECO:0000256" key="4">
    <source>
        <dbReference type="ARBA" id="ARBA00023136"/>
    </source>
</evidence>
<reference evidence="7 10" key="1">
    <citation type="journal article" date="2018" name="Gigascience">
        <title>Genomes of trombidid mites reveal novel predicted allergens and laterally-transferred genes associated with secondary metabolism.</title>
        <authorList>
            <person name="Dong X."/>
            <person name="Chaisiri K."/>
            <person name="Xia D."/>
            <person name="Armstrong S.D."/>
            <person name="Fang Y."/>
            <person name="Donnelly M.J."/>
            <person name="Kadowaki T."/>
            <person name="McGarry J.W."/>
            <person name="Darby A.C."/>
            <person name="Makepeace B.L."/>
        </authorList>
    </citation>
    <scope>NUCLEOTIDE SEQUENCE [LARGE SCALE GENOMIC DNA]</scope>
    <source>
        <strain evidence="7">UoL-WK</strain>
    </source>
</reference>
<evidence type="ECO:0000256" key="3">
    <source>
        <dbReference type="ARBA" id="ARBA00022989"/>
    </source>
</evidence>
<comment type="subcellular location">
    <subcellularLocation>
        <location evidence="1">Membrane</location>
        <topology evidence="1">Multi-pass membrane protein</topology>
    </subcellularLocation>
</comment>
<dbReference type="PANTHER" id="PTHR31872:SF4">
    <property type="entry name" value="TRANSMEMBRANE PROTEIN 179"/>
    <property type="match status" value="1"/>
</dbReference>
<evidence type="ECO:0000313" key="10">
    <source>
        <dbReference type="Proteomes" id="UP000285301"/>
    </source>
</evidence>
<feature type="transmembrane region" description="Helical" evidence="6">
    <location>
        <begin position="159"/>
        <end position="184"/>
    </location>
</feature>
<keyword evidence="4 6" id="KW-0472">Membrane</keyword>
<feature type="transmembrane region" description="Helical" evidence="6">
    <location>
        <begin position="12"/>
        <end position="31"/>
    </location>
</feature>
<dbReference type="PANTHER" id="PTHR31872">
    <property type="entry name" value="TRANSMEMBRANE PROTEIN 179"/>
    <property type="match status" value="1"/>
</dbReference>
<comment type="similarity">
    <text evidence="5">Belongs to the TMEM179 family.</text>
</comment>
<feature type="transmembrane region" description="Helical" evidence="6">
    <location>
        <begin position="96"/>
        <end position="121"/>
    </location>
</feature>
<dbReference type="Proteomes" id="UP000285301">
    <property type="component" value="Unassembled WGS sequence"/>
</dbReference>
<evidence type="ECO:0000256" key="2">
    <source>
        <dbReference type="ARBA" id="ARBA00022692"/>
    </source>
</evidence>
<dbReference type="AlphaFoldDB" id="A0A3S5WGT1"/>
<dbReference type="EMBL" id="NCKU01000016">
    <property type="protein sequence ID" value="RWS17937.1"/>
    <property type="molecule type" value="Genomic_DNA"/>
</dbReference>
<dbReference type="STRING" id="1965070.A0A3S5WGT1"/>
<sequence length="228" mass="25433">MGIGNMLLLSQCGGYSVAIILSLCVLIPMIFHVDHFRGHCLLYTTGDFIEEDGRFDPKWSCSVYCYLTMFIGLFSFICSLVQLVRMSIFISKGLDSSFLSAFGDVVLCVVFAISSLVNAILVSGGFSTWCSAVTQRFPSCETATVMKIGKDTHIDPSGFFIEIGAVQFGIWTLLVCWVLLLVLAGRKLFIYHERENIIISMARERQRYLANGGRSQGGYTPVDYQNYM</sequence>
<name>A0A3S5WGT1_9ACAR</name>
<keyword evidence="2 6" id="KW-0812">Transmembrane</keyword>
<protein>
    <submittedName>
        <fullName evidence="7">Transmembrane protein 179-like protein</fullName>
    </submittedName>
</protein>
<organism evidence="7 10">
    <name type="scientific">Dinothrombium tinctorium</name>
    <dbReference type="NCBI Taxonomy" id="1965070"/>
    <lineage>
        <taxon>Eukaryota</taxon>
        <taxon>Metazoa</taxon>
        <taxon>Ecdysozoa</taxon>
        <taxon>Arthropoda</taxon>
        <taxon>Chelicerata</taxon>
        <taxon>Arachnida</taxon>
        <taxon>Acari</taxon>
        <taxon>Acariformes</taxon>
        <taxon>Trombidiformes</taxon>
        <taxon>Prostigmata</taxon>
        <taxon>Anystina</taxon>
        <taxon>Parasitengona</taxon>
        <taxon>Trombidioidea</taxon>
        <taxon>Trombidiidae</taxon>
        <taxon>Dinothrombium</taxon>
    </lineage>
</organism>
<evidence type="ECO:0000313" key="9">
    <source>
        <dbReference type="EMBL" id="RWS17937.1"/>
    </source>
</evidence>
<evidence type="ECO:0000313" key="7">
    <source>
        <dbReference type="EMBL" id="RWS07455.1"/>
    </source>
</evidence>